<comment type="caution">
    <text evidence="10">Lacks conserved residue(s) required for the propagation of feature annotation.</text>
</comment>
<evidence type="ECO:0000256" key="6">
    <source>
        <dbReference type="ARBA" id="ARBA00022840"/>
    </source>
</evidence>
<feature type="domain" description="tRNA-specific 2-thiouridylase MnmA-like C-terminal" evidence="11">
    <location>
        <begin position="267"/>
        <end position="341"/>
    </location>
</feature>
<keyword evidence="4 10" id="KW-0819">tRNA processing</keyword>
<dbReference type="Gene3D" id="2.40.30.10">
    <property type="entry name" value="Translation factors"/>
    <property type="match status" value="1"/>
</dbReference>
<evidence type="ECO:0000256" key="10">
    <source>
        <dbReference type="HAMAP-Rule" id="MF_00144"/>
    </source>
</evidence>
<evidence type="ECO:0000259" key="11">
    <source>
        <dbReference type="Pfam" id="PF20258"/>
    </source>
</evidence>
<dbReference type="PANTHER" id="PTHR11933:SF5">
    <property type="entry name" value="MITOCHONDRIAL TRNA-SPECIFIC 2-THIOURIDYLASE 1"/>
    <property type="match status" value="1"/>
</dbReference>
<comment type="catalytic activity">
    <reaction evidence="9 10">
        <text>S-sulfanyl-L-cysteinyl-[protein] + uridine(34) in tRNA + AH2 + ATP = 2-thiouridine(34) in tRNA + L-cysteinyl-[protein] + A + AMP + diphosphate + H(+)</text>
        <dbReference type="Rhea" id="RHEA:47032"/>
        <dbReference type="Rhea" id="RHEA-COMP:10131"/>
        <dbReference type="Rhea" id="RHEA-COMP:11726"/>
        <dbReference type="Rhea" id="RHEA-COMP:11727"/>
        <dbReference type="Rhea" id="RHEA-COMP:11728"/>
        <dbReference type="ChEBI" id="CHEBI:13193"/>
        <dbReference type="ChEBI" id="CHEBI:15378"/>
        <dbReference type="ChEBI" id="CHEBI:17499"/>
        <dbReference type="ChEBI" id="CHEBI:29950"/>
        <dbReference type="ChEBI" id="CHEBI:30616"/>
        <dbReference type="ChEBI" id="CHEBI:33019"/>
        <dbReference type="ChEBI" id="CHEBI:61963"/>
        <dbReference type="ChEBI" id="CHEBI:65315"/>
        <dbReference type="ChEBI" id="CHEBI:87170"/>
        <dbReference type="ChEBI" id="CHEBI:456215"/>
        <dbReference type="EC" id="2.8.1.13"/>
    </reaction>
</comment>
<evidence type="ECO:0000256" key="7">
    <source>
        <dbReference type="ARBA" id="ARBA00022884"/>
    </source>
</evidence>
<evidence type="ECO:0000256" key="5">
    <source>
        <dbReference type="ARBA" id="ARBA00022741"/>
    </source>
</evidence>
<dbReference type="Proteomes" id="UP000249818">
    <property type="component" value="Chromosome BARAN1"/>
</dbReference>
<dbReference type="AlphaFoldDB" id="A0A2X3MJT4"/>
<feature type="active site" description="Cysteine persulfide intermediate" evidence="10">
    <location>
        <position position="193"/>
    </location>
</feature>
<dbReference type="FunFam" id="2.40.30.10:FF:000023">
    <property type="entry name" value="tRNA-specific 2-thiouridylase MnmA"/>
    <property type="match status" value="1"/>
</dbReference>
<dbReference type="InterPro" id="IPR014729">
    <property type="entry name" value="Rossmann-like_a/b/a_fold"/>
</dbReference>
<dbReference type="GO" id="GO:0005737">
    <property type="term" value="C:cytoplasm"/>
    <property type="evidence" value="ECO:0007669"/>
    <property type="project" value="UniProtKB-SubCell"/>
</dbReference>
<dbReference type="FunFam" id="2.30.30.280:FF:000001">
    <property type="entry name" value="tRNA-specific 2-thiouridylase MnmA"/>
    <property type="match status" value="1"/>
</dbReference>
<protein>
    <recommendedName>
        <fullName evidence="10">tRNA-specific 2-thiouridylase MnmA</fullName>
        <ecNumber evidence="10">2.8.1.13</ecNumber>
    </recommendedName>
</protein>
<dbReference type="SUPFAM" id="SSF52402">
    <property type="entry name" value="Adenine nucleotide alpha hydrolases-like"/>
    <property type="match status" value="1"/>
</dbReference>
<accession>A0A2X3MJT4</accession>
<dbReference type="NCBIfam" id="NF001138">
    <property type="entry name" value="PRK00143.1"/>
    <property type="match status" value="1"/>
</dbReference>
<keyword evidence="2 10" id="KW-0820">tRNA-binding</keyword>
<feature type="site" description="Interaction with tRNA" evidence="10">
    <location>
        <position position="325"/>
    </location>
</feature>
<feature type="binding site" evidence="10">
    <location>
        <position position="34"/>
    </location>
    <ligand>
        <name>ATP</name>
        <dbReference type="ChEBI" id="CHEBI:30616"/>
    </ligand>
</feature>
<dbReference type="InterPro" id="IPR046885">
    <property type="entry name" value="MnmA-like_C"/>
</dbReference>
<dbReference type="RefSeq" id="WP_122030628.1">
    <property type="nucleotide sequence ID" value="NZ_LS483254.1"/>
</dbReference>
<keyword evidence="5 10" id="KW-0547">Nucleotide-binding</keyword>
<keyword evidence="3 10" id="KW-0808">Transferase</keyword>
<dbReference type="EMBL" id="LS483254">
    <property type="protein sequence ID" value="SQD92405.1"/>
    <property type="molecule type" value="Genomic_DNA"/>
</dbReference>
<evidence type="ECO:0000313" key="14">
    <source>
        <dbReference type="Proteomes" id="UP000249818"/>
    </source>
</evidence>
<keyword evidence="7 10" id="KW-0694">RNA-binding</keyword>
<feature type="region of interest" description="Interaction with tRNA" evidence="10">
    <location>
        <begin position="143"/>
        <end position="145"/>
    </location>
</feature>
<dbReference type="KEGG" id="bana:BARAN1_0380"/>
<organism evidence="13 14">
    <name type="scientific">Candidatus Bipolaricaulis anaerobius</name>
    <dbReference type="NCBI Taxonomy" id="2026885"/>
    <lineage>
        <taxon>Bacteria</taxon>
        <taxon>Candidatus Bipolaricaulota</taxon>
        <taxon>Candidatus Bipolaricaulia</taxon>
        <taxon>Candidatus Bipolaricaulales</taxon>
        <taxon>Candidatus Bipolaricaulaceae</taxon>
        <taxon>Candidatus Bipolaricaulis</taxon>
    </lineage>
</organism>
<evidence type="ECO:0000256" key="1">
    <source>
        <dbReference type="ARBA" id="ARBA00022490"/>
    </source>
</evidence>
<evidence type="ECO:0000313" key="13">
    <source>
        <dbReference type="EMBL" id="SQD92405.1"/>
    </source>
</evidence>
<sequence>MAQRVLVGLSGGVDSTIAAHLLREAGYEVHGLTLWLWDPAGRRENPCCSVDTASLAARELGIPHEVVEVGAEFRRLVVEPALAAYQSGLTPNPCAVCNREVRFSLLVREAEARGIAFVATGHHARIRHAADGAHLWRGADPAKDQSYFLYRVRRSELARALFPVGERTKSEVKALAEALGLTAARLRESQDLCFAPGGIPSLIADSPPGPILDLSGRVVGEHRGLPHYTVGQRRGLGLSSPEPRYVVALDGRTNAVIVGPESALYADELVATDLSWIAGAPPGAQFRAEVQIRYRSPATPAEVAIGGEEARVRFAHPVRAITPGQAAVFYRGEEVLGGGIIASPC</sequence>
<dbReference type="Pfam" id="PF20259">
    <property type="entry name" value="tRNA_Me_trans_M"/>
    <property type="match status" value="1"/>
</dbReference>
<feature type="region of interest" description="Interaction with tRNA" evidence="10">
    <location>
        <begin position="293"/>
        <end position="294"/>
    </location>
</feature>
<dbReference type="NCBIfam" id="TIGR00420">
    <property type="entry name" value="trmU"/>
    <property type="match status" value="1"/>
</dbReference>
<dbReference type="Pfam" id="PF03054">
    <property type="entry name" value="tRNA_Me_trans"/>
    <property type="match status" value="1"/>
</dbReference>
<feature type="binding site" evidence="10">
    <location>
        <position position="121"/>
    </location>
    <ligand>
        <name>ATP</name>
        <dbReference type="ChEBI" id="CHEBI:30616"/>
    </ligand>
</feature>
<dbReference type="EC" id="2.8.1.13" evidence="10"/>
<dbReference type="Pfam" id="PF20258">
    <property type="entry name" value="tRNA_Me_trans_C"/>
    <property type="match status" value="1"/>
</dbReference>
<feature type="domain" description="tRNA-specific 2-thiouridylase MnmA-like central" evidence="12">
    <location>
        <begin position="206"/>
        <end position="259"/>
    </location>
</feature>
<dbReference type="CDD" id="cd01998">
    <property type="entry name" value="MnmA_TRMU-like"/>
    <property type="match status" value="1"/>
</dbReference>
<feature type="binding site" evidence="10">
    <location>
        <begin position="8"/>
        <end position="15"/>
    </location>
    <ligand>
        <name>ATP</name>
        <dbReference type="ChEBI" id="CHEBI:30616"/>
    </ligand>
</feature>
<dbReference type="HAMAP" id="MF_00144">
    <property type="entry name" value="tRNA_thiouridyl_MnmA"/>
    <property type="match status" value="1"/>
</dbReference>
<keyword evidence="8" id="KW-1015">Disulfide bond</keyword>
<name>A0A2X3MJT4_9BACT</name>
<evidence type="ECO:0000256" key="9">
    <source>
        <dbReference type="ARBA" id="ARBA00051542"/>
    </source>
</evidence>
<reference evidence="14" key="1">
    <citation type="submission" date="2018-05" db="EMBL/GenBank/DDBJ databases">
        <authorList>
            <person name="Hao L."/>
        </authorList>
    </citation>
    <scope>NUCLEOTIDE SEQUENCE [LARGE SCALE GENOMIC DNA]</scope>
</reference>
<proteinExistence type="inferred from homology"/>
<dbReference type="InterPro" id="IPR004506">
    <property type="entry name" value="MnmA-like"/>
</dbReference>
<dbReference type="GO" id="GO:0103016">
    <property type="term" value="F:tRNA-uridine 2-sulfurtransferase activity"/>
    <property type="evidence" value="ECO:0007669"/>
    <property type="project" value="UniProtKB-EC"/>
</dbReference>
<keyword evidence="1 10" id="KW-0963">Cytoplasm</keyword>
<dbReference type="GO" id="GO:0002143">
    <property type="term" value="P:tRNA wobble position uridine thiolation"/>
    <property type="evidence" value="ECO:0007669"/>
    <property type="project" value="TreeGrafter"/>
</dbReference>
<feature type="site" description="Interaction with tRNA" evidence="10">
    <location>
        <position position="122"/>
    </location>
</feature>
<dbReference type="InterPro" id="IPR023382">
    <property type="entry name" value="MnmA-like_central_sf"/>
</dbReference>
<dbReference type="OrthoDB" id="9800696at2"/>
<evidence type="ECO:0000256" key="4">
    <source>
        <dbReference type="ARBA" id="ARBA00022694"/>
    </source>
</evidence>
<evidence type="ECO:0000256" key="2">
    <source>
        <dbReference type="ARBA" id="ARBA00022555"/>
    </source>
</evidence>
<dbReference type="Gene3D" id="3.40.50.620">
    <property type="entry name" value="HUPs"/>
    <property type="match status" value="1"/>
</dbReference>
<dbReference type="InterPro" id="IPR046884">
    <property type="entry name" value="MnmA-like_central"/>
</dbReference>
<feature type="active site" description="Nucleophile" evidence="10">
    <location>
        <position position="97"/>
    </location>
</feature>
<evidence type="ECO:0000256" key="8">
    <source>
        <dbReference type="ARBA" id="ARBA00023157"/>
    </source>
</evidence>
<evidence type="ECO:0000259" key="12">
    <source>
        <dbReference type="Pfam" id="PF20259"/>
    </source>
</evidence>
<comment type="similarity">
    <text evidence="10">Belongs to the MnmA/TRMU family.</text>
</comment>
<comment type="subcellular location">
    <subcellularLocation>
        <location evidence="10">Cytoplasm</location>
    </subcellularLocation>
</comment>
<keyword evidence="6 10" id="KW-0067">ATP-binding</keyword>
<dbReference type="PANTHER" id="PTHR11933">
    <property type="entry name" value="TRNA 5-METHYLAMINOMETHYL-2-THIOURIDYLATE -METHYLTRANSFERASE"/>
    <property type="match status" value="1"/>
</dbReference>
<comment type="function">
    <text evidence="10">Catalyzes the 2-thiolation of uridine at the wobble position (U34) of tRNA, leading to the formation of s(2)U34.</text>
</comment>
<evidence type="ECO:0000256" key="3">
    <source>
        <dbReference type="ARBA" id="ARBA00022679"/>
    </source>
</evidence>
<keyword evidence="14" id="KW-1185">Reference proteome</keyword>
<dbReference type="Gene3D" id="2.30.30.280">
    <property type="entry name" value="Adenine nucleotide alpha hydrolases-like domains"/>
    <property type="match status" value="1"/>
</dbReference>
<gene>
    <name evidence="10 13" type="primary">mnmA</name>
    <name evidence="13" type="ORF">BARAN1_0380</name>
</gene>
<dbReference type="GO" id="GO:0005524">
    <property type="term" value="F:ATP binding"/>
    <property type="evidence" value="ECO:0007669"/>
    <property type="project" value="UniProtKB-KW"/>
</dbReference>
<dbReference type="GO" id="GO:0000049">
    <property type="term" value="F:tRNA binding"/>
    <property type="evidence" value="ECO:0007669"/>
    <property type="project" value="UniProtKB-KW"/>
</dbReference>